<evidence type="ECO:0000256" key="1">
    <source>
        <dbReference type="SAM" id="MobiDB-lite"/>
    </source>
</evidence>
<feature type="region of interest" description="Disordered" evidence="1">
    <location>
        <begin position="1"/>
        <end position="23"/>
    </location>
</feature>
<evidence type="ECO:0000313" key="2">
    <source>
        <dbReference type="EMBL" id="AUJ32285.1"/>
    </source>
</evidence>
<dbReference type="Proteomes" id="UP000324497">
    <property type="component" value="Chromosome"/>
</dbReference>
<keyword evidence="3" id="KW-1185">Reference proteome</keyword>
<sequence length="330" mass="38034">MSDSLKRTVTFQPHQAKKEADPATLSTTGRLMSYNDQLKAGLKNGANFTQLLDQLITTESTEELFKAVADLTVFQLDTAYLVFPLQYSKSDFYLIFLNRLLDLHQRTGVVLQSSDQYHELYHEYAGINAAGYFVFEFSNDNPDGAYYIEKNSQLKLFYLDFTKHLLRFNSHALTQLLLIDYYPKLEPQKIKNFAKILLEIGNYLKQDFGFDVDFGFLDPTNSCVYQISDSNLSTTIIDQLFVAAAQGGKMLESGTVAQSAILRLDDQVTVTIFRETDPDQVHFGEWLLKVRDLHQTTSWFDVLLRYQFLKEWYLNNLNSLEIKADLLYFS</sequence>
<name>A0A3Q8CUV8_9LACO</name>
<accession>A0A3Q8CUV8</accession>
<dbReference type="KEGG" id="lng:BSQ50_06755"/>
<evidence type="ECO:0000313" key="3">
    <source>
        <dbReference type="Proteomes" id="UP000324497"/>
    </source>
</evidence>
<proteinExistence type="predicted"/>
<reference evidence="2 3" key="1">
    <citation type="submission" date="2016-11" db="EMBL/GenBank/DDBJ databases">
        <title>Interaction between Lactobacillus species and yeast in water kefir.</title>
        <authorList>
            <person name="Behr J."/>
            <person name="Xu D."/>
            <person name="Vogel R.F."/>
        </authorList>
    </citation>
    <scope>NUCLEOTIDE SEQUENCE [LARGE SCALE GENOMIC DNA]</scope>
    <source>
        <strain evidence="2 3">TMW 1.1827</strain>
    </source>
</reference>
<dbReference type="EMBL" id="CP018180">
    <property type="protein sequence ID" value="AUJ32285.1"/>
    <property type="molecule type" value="Genomic_DNA"/>
</dbReference>
<protein>
    <submittedName>
        <fullName evidence="2">Uncharacterized protein</fullName>
    </submittedName>
</protein>
<dbReference type="RefSeq" id="WP_148126783.1">
    <property type="nucleotide sequence ID" value="NZ_CP018180.1"/>
</dbReference>
<gene>
    <name evidence="2" type="ORF">BSQ50_06755</name>
</gene>
<dbReference type="AlphaFoldDB" id="A0A3Q8CUV8"/>
<organism evidence="2 3">
    <name type="scientific">Liquorilactobacillus nagelii</name>
    <dbReference type="NCBI Taxonomy" id="82688"/>
    <lineage>
        <taxon>Bacteria</taxon>
        <taxon>Bacillati</taxon>
        <taxon>Bacillota</taxon>
        <taxon>Bacilli</taxon>
        <taxon>Lactobacillales</taxon>
        <taxon>Lactobacillaceae</taxon>
        <taxon>Liquorilactobacillus</taxon>
    </lineage>
</organism>